<gene>
    <name evidence="1" type="ORF">MRATA1EN3_LOCUS5564</name>
</gene>
<dbReference type="EMBL" id="OX596097">
    <property type="protein sequence ID" value="CAI9694351.1"/>
    <property type="molecule type" value="Genomic_DNA"/>
</dbReference>
<name>A0ACB0E1I6_RANTA</name>
<evidence type="ECO:0000313" key="2">
    <source>
        <dbReference type="Proteomes" id="UP001162501"/>
    </source>
</evidence>
<protein>
    <submittedName>
        <fullName evidence="1">Uncharacterized protein</fullName>
    </submittedName>
</protein>
<sequence length="132" mass="14758">MGFAGLVKEISFGTTKDKMLVIKQCKNSRAITVFSRGGNKMIIEEAKRSRHHALRVIGNLIPDNRMVYCRGATEMACALMVSQEADQCPALEQYAMHTFAEGLAVIPMESVENSGMKPIQTMTDVWARHVRR</sequence>
<reference evidence="1" key="1">
    <citation type="submission" date="2023-05" db="EMBL/GenBank/DDBJ databases">
        <authorList>
            <consortium name="ELIXIR-Norway"/>
        </authorList>
    </citation>
    <scope>NUCLEOTIDE SEQUENCE</scope>
</reference>
<proteinExistence type="predicted"/>
<organism evidence="1 2">
    <name type="scientific">Rangifer tarandus platyrhynchus</name>
    <name type="common">Svalbard reindeer</name>
    <dbReference type="NCBI Taxonomy" id="3082113"/>
    <lineage>
        <taxon>Eukaryota</taxon>
        <taxon>Metazoa</taxon>
        <taxon>Chordata</taxon>
        <taxon>Craniata</taxon>
        <taxon>Vertebrata</taxon>
        <taxon>Euteleostomi</taxon>
        <taxon>Mammalia</taxon>
        <taxon>Eutheria</taxon>
        <taxon>Laurasiatheria</taxon>
        <taxon>Artiodactyla</taxon>
        <taxon>Ruminantia</taxon>
        <taxon>Pecora</taxon>
        <taxon>Cervidae</taxon>
        <taxon>Odocoileinae</taxon>
        <taxon>Rangifer</taxon>
    </lineage>
</organism>
<accession>A0ACB0E1I6</accession>
<dbReference type="Proteomes" id="UP001162501">
    <property type="component" value="Chromosome 13"/>
</dbReference>
<evidence type="ECO:0000313" key="1">
    <source>
        <dbReference type="EMBL" id="CAI9694351.1"/>
    </source>
</evidence>